<dbReference type="Gene3D" id="3.30.560.10">
    <property type="entry name" value="Glucose Oxidase, domain 3"/>
    <property type="match status" value="1"/>
</dbReference>
<dbReference type="Pfam" id="PF00732">
    <property type="entry name" value="GMC_oxred_N"/>
    <property type="match status" value="1"/>
</dbReference>
<dbReference type="SUPFAM" id="SSF51905">
    <property type="entry name" value="FAD/NAD(P)-binding domain"/>
    <property type="match status" value="1"/>
</dbReference>
<dbReference type="InterPro" id="IPR036188">
    <property type="entry name" value="FAD/NAD-bd_sf"/>
</dbReference>
<comment type="caution">
    <text evidence="4">The sequence shown here is derived from an EMBL/GenBank/DDBJ whole genome shotgun (WGS) entry which is preliminary data.</text>
</comment>
<dbReference type="GO" id="GO:0016614">
    <property type="term" value="F:oxidoreductase activity, acting on CH-OH group of donors"/>
    <property type="evidence" value="ECO:0007669"/>
    <property type="project" value="InterPro"/>
</dbReference>
<evidence type="ECO:0000313" key="4">
    <source>
        <dbReference type="EMBL" id="KAK7754531.1"/>
    </source>
</evidence>
<dbReference type="InterPro" id="IPR000172">
    <property type="entry name" value="GMC_OxRdtase_N"/>
</dbReference>
<dbReference type="InterPro" id="IPR012132">
    <property type="entry name" value="GMC_OxRdtase"/>
</dbReference>
<name>A0AAN9UW19_9PEZI</name>
<dbReference type="PROSITE" id="PS51257">
    <property type="entry name" value="PROKAR_LIPOPROTEIN"/>
    <property type="match status" value="1"/>
</dbReference>
<dbReference type="AlphaFoldDB" id="A0AAN9UW19"/>
<dbReference type="EMBL" id="JAKJXP020000020">
    <property type="protein sequence ID" value="KAK7754531.1"/>
    <property type="molecule type" value="Genomic_DNA"/>
</dbReference>
<comment type="similarity">
    <text evidence="1">Belongs to the GMC oxidoreductase family.</text>
</comment>
<dbReference type="InterPro" id="IPR007867">
    <property type="entry name" value="GMC_OxRtase_C"/>
</dbReference>
<organism evidence="4 5">
    <name type="scientific">Diatrype stigma</name>
    <dbReference type="NCBI Taxonomy" id="117547"/>
    <lineage>
        <taxon>Eukaryota</taxon>
        <taxon>Fungi</taxon>
        <taxon>Dikarya</taxon>
        <taxon>Ascomycota</taxon>
        <taxon>Pezizomycotina</taxon>
        <taxon>Sordariomycetes</taxon>
        <taxon>Xylariomycetidae</taxon>
        <taxon>Xylariales</taxon>
        <taxon>Diatrypaceae</taxon>
        <taxon>Diatrype</taxon>
    </lineage>
</organism>
<dbReference type="SUPFAM" id="SSF54373">
    <property type="entry name" value="FAD-linked reductases, C-terminal domain"/>
    <property type="match status" value="1"/>
</dbReference>
<evidence type="ECO:0000259" key="3">
    <source>
        <dbReference type="PROSITE" id="PS00624"/>
    </source>
</evidence>
<dbReference type="Pfam" id="PF05199">
    <property type="entry name" value="GMC_oxred_C"/>
    <property type="match status" value="1"/>
</dbReference>
<comment type="cofactor">
    <cofactor evidence="2">
        <name>FAD</name>
        <dbReference type="ChEBI" id="CHEBI:57692"/>
    </cofactor>
</comment>
<dbReference type="PROSITE" id="PS00624">
    <property type="entry name" value="GMC_OXRED_2"/>
    <property type="match status" value="1"/>
</dbReference>
<dbReference type="PIRSF" id="PIRSF000137">
    <property type="entry name" value="Alcohol_oxidase"/>
    <property type="match status" value="1"/>
</dbReference>
<evidence type="ECO:0000313" key="5">
    <source>
        <dbReference type="Proteomes" id="UP001320420"/>
    </source>
</evidence>
<gene>
    <name evidence="4" type="ORF">SLS62_003551</name>
</gene>
<feature type="binding site" evidence="2">
    <location>
        <position position="235"/>
    </location>
    <ligand>
        <name>FAD</name>
        <dbReference type="ChEBI" id="CHEBI:57692"/>
    </ligand>
</feature>
<dbReference type="PANTHER" id="PTHR11552:SF78">
    <property type="entry name" value="GLUCOSE-METHANOL-CHOLINE OXIDOREDUCTASE N-TERMINAL DOMAIN-CONTAINING PROTEIN"/>
    <property type="match status" value="1"/>
</dbReference>
<keyword evidence="2" id="KW-0285">Flavoprotein</keyword>
<proteinExistence type="inferred from homology"/>
<reference evidence="4 5" key="1">
    <citation type="submission" date="2024-02" db="EMBL/GenBank/DDBJ databases">
        <title>De novo assembly and annotation of 12 fungi associated with fruit tree decline syndrome in Ontario, Canada.</title>
        <authorList>
            <person name="Sulman M."/>
            <person name="Ellouze W."/>
            <person name="Ilyukhin E."/>
        </authorList>
    </citation>
    <scope>NUCLEOTIDE SEQUENCE [LARGE SCALE GENOMIC DNA]</scope>
    <source>
        <strain evidence="4 5">M11/M66-122</strain>
    </source>
</reference>
<protein>
    <recommendedName>
        <fullName evidence="3">Glucose-methanol-choline oxidoreductase N-terminal domain-containing protein</fullName>
    </recommendedName>
</protein>
<dbReference type="Gene3D" id="3.50.50.60">
    <property type="entry name" value="FAD/NAD(P)-binding domain"/>
    <property type="match status" value="1"/>
</dbReference>
<keyword evidence="5" id="KW-1185">Reference proteome</keyword>
<evidence type="ECO:0000256" key="1">
    <source>
        <dbReference type="ARBA" id="ARBA00010790"/>
    </source>
</evidence>
<accession>A0AAN9UW19</accession>
<dbReference type="Proteomes" id="UP001320420">
    <property type="component" value="Unassembled WGS sequence"/>
</dbReference>
<dbReference type="GO" id="GO:0050660">
    <property type="term" value="F:flavin adenine dinucleotide binding"/>
    <property type="evidence" value="ECO:0007669"/>
    <property type="project" value="InterPro"/>
</dbReference>
<dbReference type="PANTHER" id="PTHR11552">
    <property type="entry name" value="GLUCOSE-METHANOL-CHOLINE GMC OXIDOREDUCTASE"/>
    <property type="match status" value="1"/>
</dbReference>
<feature type="domain" description="Glucose-methanol-choline oxidoreductase N-terminal" evidence="3">
    <location>
        <begin position="280"/>
        <end position="294"/>
    </location>
</feature>
<keyword evidence="2" id="KW-0274">FAD</keyword>
<sequence>MGLYNKLPETIEEVDIVIAGGGSAGCVVAGRLSEAAPDLSILLIESGPNNEGDPHVTYPAFFLNHMDPFGKYVKSYKSRKSIHLSGREPLVPTTRILGGGSSVNEMIYSRPQRSELDAWKMPGWSADELLPYMKKIETYDGPGSPAYHGYDGPMHVCRGLFRSSRLENDFITALGKVGWPEIEDINRLDTVNGAMRAVRYISRDGLRQDVAHQYLHSKLQSDKYPNLHVLVETNVERVLFDSNKRAVGVAYRPNPTFQPGTQHEPTRTVKARKLVVVSSGALGTPTMLERSGVGRANVLKRAGVPLVAEVPGVGENYRDHHIILYPYKTTLTPEETMDALTSGRVQSEKLIAENNPMLSWNAVDVQAKLRPTRADVASLGPDFEQAWDREFEGYPDKPMMIISPVGCYPGDPSGLPAGQYMGIATFSLHPFSRGFVHITGPNINDEPDLDVGFFADPKGLDVKKHIWMYKKQREILHRMEIFNGEIASGHPAFPAGSNAAIVEGPLSDVQNVEYTPEDDKAIEEWIRGHMSSCWQSMGTCKLAAFQDDGVVDANLSVYGVQGLKVADLSIPPSTVGSNTNNTAMTIGEKAADIILKELGISKE</sequence>
<evidence type="ECO:0000256" key="2">
    <source>
        <dbReference type="PIRSR" id="PIRSR000137-2"/>
    </source>
</evidence>